<dbReference type="GeneID" id="16998236"/>
<reference evidence="2 3" key="2">
    <citation type="journal article" date="2007" name="BMC Biol.">
        <title>A 100%-complete sequence reveals unusually simple genomic features in the hot-spring red alga Cyanidioschyzon merolae.</title>
        <authorList>
            <person name="Nozaki H."/>
            <person name="Takano H."/>
            <person name="Misumi O."/>
            <person name="Terasawa K."/>
            <person name="Matsuzaki M."/>
            <person name="Maruyama S."/>
            <person name="Nishida K."/>
            <person name="Yagisawa F."/>
            <person name="Yoshida Y."/>
            <person name="Fujiwara T."/>
            <person name="Takio S."/>
            <person name="Tamura K."/>
            <person name="Chung S.J."/>
            <person name="Nakamura S."/>
            <person name="Kuroiwa H."/>
            <person name="Tanaka K."/>
            <person name="Sato N."/>
            <person name="Kuroiwa T."/>
        </authorList>
    </citation>
    <scope>NUCLEOTIDE SEQUENCE [LARGE SCALE GENOMIC DNA]</scope>
    <source>
        <strain evidence="2 3">10D</strain>
    </source>
</reference>
<sequence length="243" mass="25745">MGTVLRQSALRASTLWTLSRPCSRLWRRTFSAAASEGASHHREATFEELVRYARQIRAESNIQTADEPPTSPLPEGHEVGPGESDFCNYLDDHSDTSNRQVIQGLGLAGGVLACLAAFSVYRYRNSKPQFVPRTVPFWEKEVPGFERVQPAGNRAKLASAPLPSSDSAGAVNGTEPESATLPSTQTGHLSSVLQANETLSNEGMENGVQAAPAAETSNTGDDDGTVDAAHDAHAASVAEASGV</sequence>
<feature type="compositionally biased region" description="Polar residues" evidence="1">
    <location>
        <begin position="175"/>
        <end position="203"/>
    </location>
</feature>
<dbReference type="RefSeq" id="XP_005539399.1">
    <property type="nucleotide sequence ID" value="XM_005539342.1"/>
</dbReference>
<evidence type="ECO:0000256" key="1">
    <source>
        <dbReference type="SAM" id="MobiDB-lite"/>
    </source>
</evidence>
<evidence type="ECO:0000313" key="3">
    <source>
        <dbReference type="Proteomes" id="UP000007014"/>
    </source>
</evidence>
<accession>M1VMN3</accession>
<proteinExistence type="predicted"/>
<evidence type="ECO:0000313" key="2">
    <source>
        <dbReference type="EMBL" id="BAM83363.1"/>
    </source>
</evidence>
<protein>
    <submittedName>
        <fullName evidence="2">Uncharacterized protein</fullName>
    </submittedName>
</protein>
<dbReference type="KEGG" id="cme:CYME_CMT421C"/>
<feature type="region of interest" description="Disordered" evidence="1">
    <location>
        <begin position="157"/>
        <end position="243"/>
    </location>
</feature>
<organism evidence="2 3">
    <name type="scientific">Cyanidioschyzon merolae (strain NIES-3377 / 10D)</name>
    <name type="common">Unicellular red alga</name>
    <dbReference type="NCBI Taxonomy" id="280699"/>
    <lineage>
        <taxon>Eukaryota</taxon>
        <taxon>Rhodophyta</taxon>
        <taxon>Bangiophyceae</taxon>
        <taxon>Cyanidiales</taxon>
        <taxon>Cyanidiaceae</taxon>
        <taxon>Cyanidioschyzon</taxon>
    </lineage>
</organism>
<keyword evidence="3" id="KW-1185">Reference proteome</keyword>
<name>M1VMN3_CYAM1</name>
<dbReference type="OrthoDB" id="5395at2759"/>
<dbReference type="Gramene" id="CMT421CT">
    <property type="protein sequence ID" value="CMT421CT"/>
    <property type="gene ID" value="CMT421C"/>
</dbReference>
<gene>
    <name evidence="2" type="ORF">CYME_CMT421C</name>
</gene>
<feature type="compositionally biased region" description="Low complexity" evidence="1">
    <location>
        <begin position="234"/>
        <end position="243"/>
    </location>
</feature>
<feature type="region of interest" description="Disordered" evidence="1">
    <location>
        <begin position="60"/>
        <end position="81"/>
    </location>
</feature>
<feature type="compositionally biased region" description="Low complexity" evidence="1">
    <location>
        <begin position="157"/>
        <end position="168"/>
    </location>
</feature>
<dbReference type="HOGENOM" id="CLU_1143988_0_0_1"/>
<reference evidence="2 3" key="1">
    <citation type="journal article" date="2004" name="Nature">
        <title>Genome sequence of the ultrasmall unicellular red alga Cyanidioschyzon merolae 10D.</title>
        <authorList>
            <person name="Matsuzaki M."/>
            <person name="Misumi O."/>
            <person name="Shin-i T."/>
            <person name="Maruyama S."/>
            <person name="Takahara M."/>
            <person name="Miyagishima S."/>
            <person name="Mori T."/>
            <person name="Nishida K."/>
            <person name="Yagisawa F."/>
            <person name="Nishida K."/>
            <person name="Yoshida Y."/>
            <person name="Nishimura Y."/>
            <person name="Nakao S."/>
            <person name="Kobayashi T."/>
            <person name="Momoyama Y."/>
            <person name="Higashiyama T."/>
            <person name="Minoda A."/>
            <person name="Sano M."/>
            <person name="Nomoto H."/>
            <person name="Oishi K."/>
            <person name="Hayashi H."/>
            <person name="Ohta F."/>
            <person name="Nishizaka S."/>
            <person name="Haga S."/>
            <person name="Miura S."/>
            <person name="Morishita T."/>
            <person name="Kabeya Y."/>
            <person name="Terasawa K."/>
            <person name="Suzuki Y."/>
            <person name="Ishii Y."/>
            <person name="Asakawa S."/>
            <person name="Takano H."/>
            <person name="Ohta N."/>
            <person name="Kuroiwa H."/>
            <person name="Tanaka K."/>
            <person name="Shimizu N."/>
            <person name="Sugano S."/>
            <person name="Sato N."/>
            <person name="Nozaki H."/>
            <person name="Ogasawara N."/>
            <person name="Kohara Y."/>
            <person name="Kuroiwa T."/>
        </authorList>
    </citation>
    <scope>NUCLEOTIDE SEQUENCE [LARGE SCALE GENOMIC DNA]</scope>
    <source>
        <strain evidence="2 3">10D</strain>
    </source>
</reference>
<dbReference type="AlphaFoldDB" id="M1VMN3"/>
<dbReference type="EMBL" id="AP006502">
    <property type="protein sequence ID" value="BAM83363.1"/>
    <property type="molecule type" value="Genomic_DNA"/>
</dbReference>
<dbReference type="Proteomes" id="UP000007014">
    <property type="component" value="Chromosome 20"/>
</dbReference>